<organism evidence="2 3">
    <name type="scientific">Onishia taeanensis</name>
    <dbReference type="NCBI Taxonomy" id="284577"/>
    <lineage>
        <taxon>Bacteria</taxon>
        <taxon>Pseudomonadati</taxon>
        <taxon>Pseudomonadota</taxon>
        <taxon>Gammaproteobacteria</taxon>
        <taxon>Oceanospirillales</taxon>
        <taxon>Halomonadaceae</taxon>
        <taxon>Onishia</taxon>
    </lineage>
</organism>
<dbReference type="NCBIfam" id="TIGR03010">
    <property type="entry name" value="sulf_tusC_dsrF"/>
    <property type="match status" value="1"/>
</dbReference>
<dbReference type="PANTHER" id="PTHR38780">
    <property type="entry name" value="PROTEIN TUSC"/>
    <property type="match status" value="1"/>
</dbReference>
<evidence type="ECO:0000313" key="3">
    <source>
        <dbReference type="Proteomes" id="UP000249700"/>
    </source>
</evidence>
<evidence type="ECO:0000256" key="1">
    <source>
        <dbReference type="ARBA" id="ARBA00005996"/>
    </source>
</evidence>
<dbReference type="OrthoDB" id="9789418at2"/>
<dbReference type="Proteomes" id="UP000249700">
    <property type="component" value="Unassembled WGS sequence"/>
</dbReference>
<name>A0A328XVM4_9GAMM</name>
<dbReference type="PANTHER" id="PTHR38780:SF1">
    <property type="entry name" value="PROTEIN TUSC"/>
    <property type="match status" value="1"/>
</dbReference>
<comment type="caution">
    <text evidence="2">The sequence shown here is derived from an EMBL/GenBank/DDBJ whole genome shotgun (WGS) entry which is preliminary data.</text>
</comment>
<dbReference type="InterPro" id="IPR027396">
    <property type="entry name" value="DsrEFH-like"/>
</dbReference>
<sequence>MNETESSIDESVVEGVVEGVAEGDLLVILRHSPHGSSWLREGLDTALVAAAFGQRVSLLFSGDGVLALLTGQQAGALGQKGTHGVIDMLAMYDIETLLVDARALTSRGLGTDDLMLPVSVVEGDALPTLLGRHRLVLNF</sequence>
<accession>A0A328XVM4</accession>
<dbReference type="RefSeq" id="WP_112055360.1">
    <property type="nucleotide sequence ID" value="NZ_QLSX01000007.1"/>
</dbReference>
<dbReference type="AlphaFoldDB" id="A0A328XVM4"/>
<dbReference type="Gene3D" id="3.40.1260.10">
    <property type="entry name" value="DsrEFH-like"/>
    <property type="match status" value="1"/>
</dbReference>
<dbReference type="InterPro" id="IPR017462">
    <property type="entry name" value="Sulphur_relay_TusC/DsrF"/>
</dbReference>
<dbReference type="Pfam" id="PF02635">
    <property type="entry name" value="DsrE"/>
    <property type="match status" value="1"/>
</dbReference>
<gene>
    <name evidence="2" type="ORF">BCL93_107186</name>
</gene>
<comment type="similarity">
    <text evidence="1">Belongs to the DsrF/TusC family.</text>
</comment>
<dbReference type="EMBL" id="QLSX01000007">
    <property type="protein sequence ID" value="RAR60382.1"/>
    <property type="molecule type" value="Genomic_DNA"/>
</dbReference>
<protein>
    <submittedName>
        <fullName evidence="2">tRNA 2-thiouridine synthesizing protein C</fullName>
    </submittedName>
</protein>
<evidence type="ECO:0000313" key="2">
    <source>
        <dbReference type="EMBL" id="RAR60382.1"/>
    </source>
</evidence>
<dbReference type="SUPFAM" id="SSF75169">
    <property type="entry name" value="DsrEFH-like"/>
    <property type="match status" value="1"/>
</dbReference>
<dbReference type="InterPro" id="IPR003787">
    <property type="entry name" value="Sulphur_relay_DsrE/F-like"/>
</dbReference>
<proteinExistence type="inferred from homology"/>
<dbReference type="NCBIfam" id="NF001238">
    <property type="entry name" value="PRK00211.1"/>
    <property type="match status" value="1"/>
</dbReference>
<reference evidence="2 3" key="1">
    <citation type="submission" date="2018-06" db="EMBL/GenBank/DDBJ databases">
        <title>Comparative analysis of microorganisms from saline springs in Andes Mountain Range, Colombia.</title>
        <authorList>
            <person name="Rubin E."/>
        </authorList>
    </citation>
    <scope>NUCLEOTIDE SEQUENCE [LARGE SCALE GENOMIC DNA]</scope>
    <source>
        <strain evidence="2 3">USBA-857</strain>
    </source>
</reference>